<keyword evidence="3 4" id="KW-0539">Nucleus</keyword>
<feature type="compositionally biased region" description="Basic residues" evidence="5">
    <location>
        <begin position="235"/>
        <end position="245"/>
    </location>
</feature>
<comment type="caution">
    <text evidence="8">The sequence shown here is derived from an EMBL/GenBank/DDBJ whole genome shotgun (WGS) entry which is preliminary data.</text>
</comment>
<feature type="region of interest" description="Disordered" evidence="5">
    <location>
        <begin position="226"/>
        <end position="245"/>
    </location>
</feature>
<organism evidence="8 9">
    <name type="scientific">Folsomia candida</name>
    <name type="common">Springtail</name>
    <dbReference type="NCBI Taxonomy" id="158441"/>
    <lineage>
        <taxon>Eukaryota</taxon>
        <taxon>Metazoa</taxon>
        <taxon>Ecdysozoa</taxon>
        <taxon>Arthropoda</taxon>
        <taxon>Hexapoda</taxon>
        <taxon>Collembola</taxon>
        <taxon>Entomobryomorpha</taxon>
        <taxon>Isotomoidea</taxon>
        <taxon>Isotomidae</taxon>
        <taxon>Proisotominae</taxon>
        <taxon>Folsomia</taxon>
    </lineage>
</organism>
<feature type="compositionally biased region" description="Acidic residues" evidence="5">
    <location>
        <begin position="47"/>
        <end position="57"/>
    </location>
</feature>
<feature type="domain" description="HTH psq-type" evidence="6">
    <location>
        <begin position="258"/>
        <end position="309"/>
    </location>
</feature>
<dbReference type="GO" id="GO:0005634">
    <property type="term" value="C:nucleus"/>
    <property type="evidence" value="ECO:0007669"/>
    <property type="project" value="UniProtKB-SubCell"/>
</dbReference>
<dbReference type="AlphaFoldDB" id="A0A226DQM7"/>
<evidence type="ECO:0000259" key="6">
    <source>
        <dbReference type="PROSITE" id="PS50960"/>
    </source>
</evidence>
<gene>
    <name evidence="8" type="ORF">Fcan01_18504</name>
</gene>
<feature type="region of interest" description="Disordered" evidence="5">
    <location>
        <begin position="424"/>
        <end position="484"/>
    </location>
</feature>
<dbReference type="OrthoDB" id="125347at2759"/>
<feature type="compositionally biased region" description="Acidic residues" evidence="5">
    <location>
        <begin position="17"/>
        <end position="28"/>
    </location>
</feature>
<dbReference type="PROSITE" id="PS50960">
    <property type="entry name" value="HTH_PSQ"/>
    <property type="match status" value="1"/>
</dbReference>
<evidence type="ECO:0000256" key="2">
    <source>
        <dbReference type="ARBA" id="ARBA00023125"/>
    </source>
</evidence>
<dbReference type="Proteomes" id="UP000198287">
    <property type="component" value="Unassembled WGS sequence"/>
</dbReference>
<protein>
    <submittedName>
        <fullName evidence="8">Tigger transposable element-derived protein 7</fullName>
    </submittedName>
</protein>
<dbReference type="EMBL" id="LNIX01000014">
    <property type="protein sequence ID" value="OXA46977.1"/>
    <property type="molecule type" value="Genomic_DNA"/>
</dbReference>
<dbReference type="STRING" id="158441.A0A226DQM7"/>
<dbReference type="PANTHER" id="PTHR19303">
    <property type="entry name" value="TRANSPOSON"/>
    <property type="match status" value="1"/>
</dbReference>
<dbReference type="InterPro" id="IPR050863">
    <property type="entry name" value="CenT-Element_Derived"/>
</dbReference>
<feature type="region of interest" description="Disordered" evidence="5">
    <location>
        <begin position="1"/>
        <end position="117"/>
    </location>
</feature>
<feature type="DNA-binding region" description="H-T-H motif" evidence="4">
    <location>
        <begin position="285"/>
        <end position="305"/>
    </location>
</feature>
<name>A0A226DQM7_FOLCA</name>
<dbReference type="SUPFAM" id="SSF46689">
    <property type="entry name" value="Homeodomain-like"/>
    <property type="match status" value="2"/>
</dbReference>
<comment type="subcellular location">
    <subcellularLocation>
        <location evidence="1 4">Nucleus</location>
    </subcellularLocation>
</comment>
<feature type="compositionally biased region" description="Acidic residues" evidence="5">
    <location>
        <begin position="81"/>
        <end position="105"/>
    </location>
</feature>
<dbReference type="InterPro" id="IPR006600">
    <property type="entry name" value="HTH_CenpB_DNA-bd_dom"/>
</dbReference>
<dbReference type="Gene3D" id="1.10.10.60">
    <property type="entry name" value="Homeodomain-like"/>
    <property type="match status" value="2"/>
</dbReference>
<dbReference type="PANTHER" id="PTHR19303:SF73">
    <property type="entry name" value="PROTEIN PDC2"/>
    <property type="match status" value="1"/>
</dbReference>
<evidence type="ECO:0000259" key="7">
    <source>
        <dbReference type="PROSITE" id="PS51253"/>
    </source>
</evidence>
<reference evidence="8 9" key="1">
    <citation type="submission" date="2015-12" db="EMBL/GenBank/DDBJ databases">
        <title>The genome of Folsomia candida.</title>
        <authorList>
            <person name="Faddeeva A."/>
            <person name="Derks M.F."/>
            <person name="Anvar Y."/>
            <person name="Smit S."/>
            <person name="Van Straalen N."/>
            <person name="Roelofs D."/>
        </authorList>
    </citation>
    <scope>NUCLEOTIDE SEQUENCE [LARGE SCALE GENOMIC DNA]</scope>
    <source>
        <strain evidence="8 9">VU population</strain>
        <tissue evidence="8">Whole body</tissue>
    </source>
</reference>
<accession>A0A226DQM7</accession>
<evidence type="ECO:0000313" key="8">
    <source>
        <dbReference type="EMBL" id="OXA46977.1"/>
    </source>
</evidence>
<proteinExistence type="predicted"/>
<dbReference type="InterPro" id="IPR009057">
    <property type="entry name" value="Homeodomain-like_sf"/>
</dbReference>
<evidence type="ECO:0000256" key="4">
    <source>
        <dbReference type="PROSITE-ProRule" id="PRU00320"/>
    </source>
</evidence>
<dbReference type="InterPro" id="IPR007889">
    <property type="entry name" value="HTH_Psq"/>
</dbReference>
<dbReference type="PROSITE" id="PS51253">
    <property type="entry name" value="HTH_CENPB"/>
    <property type="match status" value="1"/>
</dbReference>
<evidence type="ECO:0000256" key="1">
    <source>
        <dbReference type="ARBA" id="ARBA00004123"/>
    </source>
</evidence>
<keyword evidence="2 4" id="KW-0238">DNA-binding</keyword>
<sequence>MDSSQPTEVADPHSLDDLDLGDDQDPTGEEVPQIKQEVEEDSPRADGDEEAAEEDDDNLHGVHAPGMLFKPVIENILSSSSEEEEDEDDDDESEESVSEFEEEDNPSSSSFHHHHNGGSTLSTSLYGSTTLHPFASPTAVHIPMTMTRLCPSSHPVPKFIDSSGERKKREAFTLQQKLEVLKFLETHSVNATSRFYKVDPKSIRLWRSQKNKIEITVQEELMALQQQGETDGITPRKRISGAGRKKRNNKVIVEIEENPNKRHRRTIKLSDKVEIIRLIENGQTQSDVARSLGISQSTVQTIWSNKGDILDRNLCPKKKRKNLHWKKYSIIDTALFNWVRQCRESAVTLDTKMLQDKAVEYAEYYKQPEFKAQTTRWIDVFKRRHSLMSELDRQDRLQLAAAASLSLEQHTLGQLTAINNHTHLTHHHHHQQLSHLNSPSVNNNNHHDLVPDFDLPSLMAGLYPPDSTPPNSSSSNPLQQQHVPSQPILSFNSHLPAMPVVGGPVTTCDAMKYVELIRAWISSTFGDNEEILNNHLNAIENAVLKRRMTEMMAPTNNQPPHR</sequence>
<dbReference type="GO" id="GO:0003677">
    <property type="term" value="F:DNA binding"/>
    <property type="evidence" value="ECO:0007669"/>
    <property type="project" value="UniProtKB-UniRule"/>
</dbReference>
<dbReference type="Pfam" id="PF03221">
    <property type="entry name" value="HTH_Tnp_Tc5"/>
    <property type="match status" value="1"/>
</dbReference>
<keyword evidence="9" id="KW-1185">Reference proteome</keyword>
<dbReference type="Pfam" id="PF04218">
    <property type="entry name" value="CENP-B_N"/>
    <property type="match status" value="1"/>
</dbReference>
<evidence type="ECO:0000256" key="3">
    <source>
        <dbReference type="ARBA" id="ARBA00023242"/>
    </source>
</evidence>
<feature type="domain" description="HTH CENPB-type" evidence="7">
    <location>
        <begin position="319"/>
        <end position="391"/>
    </location>
</feature>
<evidence type="ECO:0000256" key="5">
    <source>
        <dbReference type="SAM" id="MobiDB-lite"/>
    </source>
</evidence>
<evidence type="ECO:0000313" key="9">
    <source>
        <dbReference type="Proteomes" id="UP000198287"/>
    </source>
</evidence>